<feature type="domain" description="PTS EIIA type-2" evidence="5">
    <location>
        <begin position="495"/>
        <end position="636"/>
    </location>
</feature>
<keyword evidence="2" id="KW-0805">Transcription regulation</keyword>
<keyword evidence="8" id="KW-1185">Reference proteome</keyword>
<dbReference type="SUPFAM" id="SSF63520">
    <property type="entry name" value="PTS-regulatory domain, PRD"/>
    <property type="match status" value="1"/>
</dbReference>
<dbReference type="Gene3D" id="3.40.930.10">
    <property type="entry name" value="Mannitol-specific EII, Chain A"/>
    <property type="match status" value="1"/>
</dbReference>
<accession>A0A660E5H9</accession>
<dbReference type="OrthoDB" id="3710983at2"/>
<evidence type="ECO:0000259" key="6">
    <source>
        <dbReference type="PROSITE" id="PS51372"/>
    </source>
</evidence>
<dbReference type="PROSITE" id="PS51094">
    <property type="entry name" value="PTS_EIIA_TYPE_2"/>
    <property type="match status" value="1"/>
</dbReference>
<dbReference type="AlphaFoldDB" id="A0A660E5H9"/>
<dbReference type="InterPro" id="IPR036634">
    <property type="entry name" value="PRD_sf"/>
</dbReference>
<evidence type="ECO:0000313" key="7">
    <source>
        <dbReference type="EMBL" id="VDG29405.1"/>
    </source>
</evidence>
<dbReference type="SUPFAM" id="SSF55804">
    <property type="entry name" value="Phoshotransferase/anion transport protein"/>
    <property type="match status" value="1"/>
</dbReference>
<dbReference type="InterPro" id="IPR002178">
    <property type="entry name" value="PTS_EIIA_type-2_dom"/>
</dbReference>
<dbReference type="PANTHER" id="PTHR30185:SF12">
    <property type="entry name" value="TRANSCRIPTIONAL REGULATOR MANR"/>
    <property type="match status" value="1"/>
</dbReference>
<evidence type="ECO:0000313" key="8">
    <source>
        <dbReference type="Proteomes" id="UP000289996"/>
    </source>
</evidence>
<organism evidence="7 8">
    <name type="scientific">Lactiplantibacillus mudanjiangensis</name>
    <dbReference type="NCBI Taxonomy" id="1296538"/>
    <lineage>
        <taxon>Bacteria</taxon>
        <taxon>Bacillati</taxon>
        <taxon>Bacillota</taxon>
        <taxon>Bacilli</taxon>
        <taxon>Lactobacillales</taxon>
        <taxon>Lactobacillaceae</taxon>
        <taxon>Lactiplantibacillus</taxon>
    </lineage>
</organism>
<evidence type="ECO:0000259" key="5">
    <source>
        <dbReference type="PROSITE" id="PS51094"/>
    </source>
</evidence>
<dbReference type="Pfam" id="PF05043">
    <property type="entry name" value="Mga"/>
    <property type="match status" value="1"/>
</dbReference>
<dbReference type="GO" id="GO:0006355">
    <property type="term" value="P:regulation of DNA-templated transcription"/>
    <property type="evidence" value="ECO:0007669"/>
    <property type="project" value="InterPro"/>
</dbReference>
<keyword evidence="1" id="KW-0677">Repeat</keyword>
<dbReference type="Pfam" id="PF00359">
    <property type="entry name" value="PTS_EIIA_2"/>
    <property type="match status" value="1"/>
</dbReference>
<reference evidence="7 8" key="1">
    <citation type="submission" date="2018-11" db="EMBL/GenBank/DDBJ databases">
        <authorList>
            <person name="Wuyts S."/>
        </authorList>
    </citation>
    <scope>NUCLEOTIDE SEQUENCE [LARGE SCALE GENOMIC DNA]</scope>
    <source>
        <strain evidence="7">Lactobacillus mudanjiangensis AMBF249</strain>
    </source>
</reference>
<dbReference type="Pfam" id="PF00874">
    <property type="entry name" value="PRD"/>
    <property type="match status" value="1"/>
</dbReference>
<name>A0A660E5H9_9LACO</name>
<evidence type="ECO:0000256" key="2">
    <source>
        <dbReference type="ARBA" id="ARBA00023015"/>
    </source>
</evidence>
<sequence>MLRGLKILQKDHKAELWRYLQANPGWHTTSELAVVLGISVRSIRRYAKELIETEAILTSRQGYQSNQAKKSESPATTTSYTNIQRVIVNELTQNQQLNIYDLTERFYLSESTLVKLLHRIQKYVHSFDLKLVQAGDNWSLQGRELDKRRVISDILYQESEQTFIGTEAIQASFPDVSVVKIATNLKALARQANIYLNVFDFNNILLHVAIATHRTKEGYQPISEVDQLKKPVAKATQLAFTQQLIASIEKSEQVQFSSAERDSLCLIIQFSITRQHVDLDDNVQPTTMALVDDLIKYVNTMLNIDLRVLNFREQFAIHIQRLLVRSSQGYVERNPMTARIRKSSPIIYECAVLISNRLAKLNGVTIEDDEIAYIAMHIGNAVSEYINDLHKLYVVVLMPDYQGDNENFISRLERLFSQDIVIGKLVHTPEQLQQYDYPRSIDFVVQVNSEYTLPAVRYTNISQFLTQADYRRVERLVADIKHTQEKLTFTANLREFFPADNFLILDQECSRDQLFKTVCEQLVRKQVVTNSFIQQLIEREQLSSTAFGRVAIPHSLQMSALKTQGYVILAPNGIQWGDHGTEVNVVFLLAVNQAHKQAYRNIFDDLSQVAVDPKNIAELIKMTSYEDFIGELAALL</sequence>
<dbReference type="EMBL" id="UYIG01000141">
    <property type="protein sequence ID" value="VDG29405.1"/>
    <property type="molecule type" value="Genomic_DNA"/>
</dbReference>
<feature type="domain" description="PRD" evidence="6">
    <location>
        <begin position="282"/>
        <end position="388"/>
    </location>
</feature>
<evidence type="ECO:0000256" key="1">
    <source>
        <dbReference type="ARBA" id="ARBA00022737"/>
    </source>
</evidence>
<gene>
    <name evidence="7" type="ORF">MUDAN_MDHGFNIF_00960</name>
</gene>
<dbReference type="Proteomes" id="UP000289996">
    <property type="component" value="Unassembled WGS sequence"/>
</dbReference>
<dbReference type="CDD" id="cd00211">
    <property type="entry name" value="PTS_IIA_fru"/>
    <property type="match status" value="1"/>
</dbReference>
<dbReference type="InterPro" id="IPR007737">
    <property type="entry name" value="Mga_HTH"/>
</dbReference>
<dbReference type="PANTHER" id="PTHR30185">
    <property type="entry name" value="CRYPTIC BETA-GLUCOSIDE BGL OPERON ANTITERMINATOR"/>
    <property type="match status" value="1"/>
</dbReference>
<dbReference type="InterPro" id="IPR050661">
    <property type="entry name" value="BglG_antiterminators"/>
</dbReference>
<dbReference type="Gene3D" id="1.10.10.10">
    <property type="entry name" value="Winged helix-like DNA-binding domain superfamily/Winged helix DNA-binding domain"/>
    <property type="match status" value="1"/>
</dbReference>
<keyword evidence="4" id="KW-0804">Transcription</keyword>
<proteinExistence type="predicted"/>
<dbReference type="InterPro" id="IPR011608">
    <property type="entry name" value="PRD"/>
</dbReference>
<dbReference type="InterPro" id="IPR036388">
    <property type="entry name" value="WH-like_DNA-bd_sf"/>
</dbReference>
<protein>
    <submittedName>
        <fullName evidence="7">Uncharacterized protein</fullName>
    </submittedName>
</protein>
<dbReference type="Gene3D" id="1.10.1790.10">
    <property type="entry name" value="PRD domain"/>
    <property type="match status" value="1"/>
</dbReference>
<evidence type="ECO:0000256" key="4">
    <source>
        <dbReference type="ARBA" id="ARBA00023163"/>
    </source>
</evidence>
<evidence type="ECO:0000256" key="3">
    <source>
        <dbReference type="ARBA" id="ARBA00023159"/>
    </source>
</evidence>
<dbReference type="PROSITE" id="PS51372">
    <property type="entry name" value="PRD_2"/>
    <property type="match status" value="1"/>
</dbReference>
<keyword evidence="3" id="KW-0010">Activator</keyword>
<dbReference type="InterPro" id="IPR016152">
    <property type="entry name" value="PTrfase/Anion_transptr"/>
</dbReference>